<dbReference type="InterPro" id="IPR002562">
    <property type="entry name" value="3'-5'_exonuclease_dom"/>
</dbReference>
<feature type="compositionally biased region" description="Basic and acidic residues" evidence="6">
    <location>
        <begin position="714"/>
        <end position="733"/>
    </location>
</feature>
<dbReference type="InterPro" id="IPR012588">
    <property type="entry name" value="Exosome-assoc_fac_Rrp6_N"/>
</dbReference>
<dbReference type="GO" id="GO:0071036">
    <property type="term" value="P:nuclear polyadenylation-dependent snoRNA catabolic process"/>
    <property type="evidence" value="ECO:0007669"/>
    <property type="project" value="TreeGrafter"/>
</dbReference>
<dbReference type="Gene3D" id="3.30.420.10">
    <property type="entry name" value="Ribonuclease H-like superfamily/Ribonuclease H"/>
    <property type="match status" value="1"/>
</dbReference>
<dbReference type="PANTHER" id="PTHR12124">
    <property type="entry name" value="POLYMYOSITIS/SCLERODERMA AUTOANTIGEN-RELATED"/>
    <property type="match status" value="1"/>
</dbReference>
<dbReference type="InterPro" id="IPR012337">
    <property type="entry name" value="RNaseH-like_sf"/>
</dbReference>
<dbReference type="Gene3D" id="1.10.150.80">
    <property type="entry name" value="HRDC domain"/>
    <property type="match status" value="1"/>
</dbReference>
<dbReference type="GO" id="GO:0000176">
    <property type="term" value="C:nuclear exosome (RNase complex)"/>
    <property type="evidence" value="ECO:0007669"/>
    <property type="project" value="InterPro"/>
</dbReference>
<sequence>MTHREPMDTDPPTQKLRTLTTGTGHLSSSIAKLSGSSRGIPSNKDFHFYYNFDEFKLPVKQIAAKSHSILQTIGSKATPYPDDNNDAYDWLVNTNDDVYEKFDTSLDEFKRIRKKEEETGVRVVGPDNDGFQLVAGKKKKEVEVGGREDRGLVGAKAKVPFHIATIPRPQDEYKILVNNSNQPFDHVWLQRSEDGSRFIHPLEKFSVFDFVDTSVGCAEPIKPPPIECTPFKLVEEVKDLKELAAKLHGVDEFAVDLEHNQYRSFQGLTCLMQISTRAEDFVVDTLKLRIHIGPYLRDVFKDPKKKKRKEKEEENGFPWFEETDGNQIIDEDVWKYLNGIFLEERERSPMVAVIQARVQGADLNSQQLAIVSGLCEWRDVVARAEDESTGYILPNKTLLEIAKQMPVTASKLRRVLKSKHPYIERNLSSVVSIIRHSIQNAAAFEAAAEQLKEARKESESAGNIVVDVGPEALPPLETPASLETVTGAGDACYTDGFSGHRPAFLQFKDGSLVPGIDAAGLCKGSSGPSGDNGNVKREAGSHIAPTSGEMRDTENRMNVSNSGKEEIKLEKIKSSVNLPFHSFSGRDETLQPVVREHAKPSDSLHQEDRAAKLATKTNSEAVMSLDSDSDVEKSVTGELNSDCGESHPKEDNTAGPALDMDDEDEPMTLSDLSSSFQKCFKSPQQTRGAKQLEKCDDILELTPFDYEAAMKQVRFGEDRGGKVREGGGEDHISRHGRGKRKEDSVVDQSQKGVGAGDFSQGRRRQAFPATGNRSATFR</sequence>
<dbReference type="InterPro" id="IPR036397">
    <property type="entry name" value="RNaseH_sf"/>
</dbReference>
<evidence type="ECO:0000256" key="1">
    <source>
        <dbReference type="ARBA" id="ARBA00004123"/>
    </source>
</evidence>
<dbReference type="EMBL" id="JAVXUO010001465">
    <property type="protein sequence ID" value="KAK2982108.1"/>
    <property type="molecule type" value="Genomic_DNA"/>
</dbReference>
<feature type="region of interest" description="Disordered" evidence="6">
    <location>
        <begin position="714"/>
        <end position="778"/>
    </location>
</feature>
<keyword evidence="3" id="KW-0271">Exosome</keyword>
<dbReference type="GO" id="GO:0071040">
    <property type="term" value="P:nuclear polyadenylation-dependent antisense transcript catabolic process"/>
    <property type="evidence" value="ECO:0007669"/>
    <property type="project" value="TreeGrafter"/>
</dbReference>
<dbReference type="GO" id="GO:0071035">
    <property type="term" value="P:nuclear polyadenylation-dependent rRNA catabolic process"/>
    <property type="evidence" value="ECO:0007669"/>
    <property type="project" value="TreeGrafter"/>
</dbReference>
<feature type="region of interest" description="Disordered" evidence="6">
    <location>
        <begin position="614"/>
        <end position="673"/>
    </location>
</feature>
<name>A0AA88UH36_9ASTE</name>
<evidence type="ECO:0000256" key="4">
    <source>
        <dbReference type="ARBA" id="ARBA00023242"/>
    </source>
</evidence>
<evidence type="ECO:0000256" key="5">
    <source>
        <dbReference type="ARBA" id="ARBA00043957"/>
    </source>
</evidence>
<comment type="caution">
    <text evidence="8">The sequence shown here is derived from an EMBL/GenBank/DDBJ whole genome shotgun (WGS) entry which is preliminary data.</text>
</comment>
<dbReference type="GO" id="GO:0005730">
    <property type="term" value="C:nucleolus"/>
    <property type="evidence" value="ECO:0007669"/>
    <property type="project" value="TreeGrafter"/>
</dbReference>
<feature type="region of interest" description="Disordered" evidence="6">
    <location>
        <begin position="1"/>
        <end position="21"/>
    </location>
</feature>
<feature type="region of interest" description="Disordered" evidence="6">
    <location>
        <begin position="525"/>
        <end position="566"/>
    </location>
</feature>
<dbReference type="GO" id="GO:0000175">
    <property type="term" value="F:3'-5'-RNA exonuclease activity"/>
    <property type="evidence" value="ECO:0007669"/>
    <property type="project" value="InterPro"/>
</dbReference>
<dbReference type="SUPFAM" id="SSF53098">
    <property type="entry name" value="Ribonuclease H-like"/>
    <property type="match status" value="1"/>
</dbReference>
<protein>
    <recommendedName>
        <fullName evidence="7">HRDC domain-containing protein</fullName>
    </recommendedName>
</protein>
<dbReference type="GO" id="GO:0000166">
    <property type="term" value="F:nucleotide binding"/>
    <property type="evidence" value="ECO:0007669"/>
    <property type="project" value="InterPro"/>
</dbReference>
<evidence type="ECO:0000313" key="9">
    <source>
        <dbReference type="Proteomes" id="UP001187471"/>
    </source>
</evidence>
<dbReference type="GO" id="GO:0071039">
    <property type="term" value="P:nuclear polyadenylation-dependent CUT catabolic process"/>
    <property type="evidence" value="ECO:0007669"/>
    <property type="project" value="TreeGrafter"/>
</dbReference>
<reference evidence="8" key="1">
    <citation type="submission" date="2022-12" db="EMBL/GenBank/DDBJ databases">
        <title>Draft genome assemblies for two species of Escallonia (Escalloniales).</title>
        <authorList>
            <person name="Chanderbali A."/>
            <person name="Dervinis C."/>
            <person name="Anghel I."/>
            <person name="Soltis D."/>
            <person name="Soltis P."/>
            <person name="Zapata F."/>
        </authorList>
    </citation>
    <scope>NUCLEOTIDE SEQUENCE</scope>
    <source>
        <strain evidence="8">UCBG92.1500</strain>
        <tissue evidence="8">Leaf</tissue>
    </source>
</reference>
<organism evidence="8 9">
    <name type="scientific">Escallonia rubra</name>
    <dbReference type="NCBI Taxonomy" id="112253"/>
    <lineage>
        <taxon>Eukaryota</taxon>
        <taxon>Viridiplantae</taxon>
        <taxon>Streptophyta</taxon>
        <taxon>Embryophyta</taxon>
        <taxon>Tracheophyta</taxon>
        <taxon>Spermatophyta</taxon>
        <taxon>Magnoliopsida</taxon>
        <taxon>eudicotyledons</taxon>
        <taxon>Gunneridae</taxon>
        <taxon>Pentapetalae</taxon>
        <taxon>asterids</taxon>
        <taxon>campanulids</taxon>
        <taxon>Escalloniales</taxon>
        <taxon>Escalloniaceae</taxon>
        <taxon>Escallonia</taxon>
    </lineage>
</organism>
<feature type="domain" description="HRDC" evidence="7">
    <location>
        <begin position="364"/>
        <end position="444"/>
    </location>
</feature>
<dbReference type="Pfam" id="PF01612">
    <property type="entry name" value="DNA_pol_A_exo1"/>
    <property type="match status" value="1"/>
</dbReference>
<comment type="subcellular location">
    <subcellularLocation>
        <location evidence="1">Nucleus</location>
    </subcellularLocation>
</comment>
<dbReference type="GO" id="GO:0071051">
    <property type="term" value="P:poly(A)-dependent snoRNA 3'-end processing"/>
    <property type="evidence" value="ECO:0007669"/>
    <property type="project" value="TreeGrafter"/>
</dbReference>
<dbReference type="Pfam" id="PF08066">
    <property type="entry name" value="PMC2NT"/>
    <property type="match status" value="1"/>
</dbReference>
<dbReference type="InterPro" id="IPR045092">
    <property type="entry name" value="Rrp6-like"/>
</dbReference>
<dbReference type="GO" id="GO:0071037">
    <property type="term" value="P:nuclear polyadenylation-dependent snRNA catabolic process"/>
    <property type="evidence" value="ECO:0007669"/>
    <property type="project" value="TreeGrafter"/>
</dbReference>
<dbReference type="SMART" id="SM00341">
    <property type="entry name" value="HRDC"/>
    <property type="match status" value="1"/>
</dbReference>
<evidence type="ECO:0000256" key="6">
    <source>
        <dbReference type="SAM" id="MobiDB-lite"/>
    </source>
</evidence>
<keyword evidence="9" id="KW-1185">Reference proteome</keyword>
<dbReference type="InterPro" id="IPR002121">
    <property type="entry name" value="HRDC_dom"/>
</dbReference>
<dbReference type="GO" id="GO:0003727">
    <property type="term" value="F:single-stranded RNA binding"/>
    <property type="evidence" value="ECO:0007669"/>
    <property type="project" value="TreeGrafter"/>
</dbReference>
<dbReference type="AlphaFoldDB" id="A0AA88UH36"/>
<comment type="similarity">
    <text evidence="5">Belongs to the exosome component 10/RRP6 family.</text>
</comment>
<dbReference type="GO" id="GO:0000467">
    <property type="term" value="P:exonucleolytic trimming to generate mature 3'-end of 5.8S rRNA from tricistronic rRNA transcript (SSU-rRNA, 5.8S rRNA, LSU-rRNA)"/>
    <property type="evidence" value="ECO:0007669"/>
    <property type="project" value="InterPro"/>
</dbReference>
<dbReference type="InterPro" id="IPR010997">
    <property type="entry name" value="HRDC-like_sf"/>
</dbReference>
<dbReference type="SUPFAM" id="SSF47819">
    <property type="entry name" value="HRDC-like"/>
    <property type="match status" value="1"/>
</dbReference>
<keyword evidence="2" id="KW-0698">rRNA processing</keyword>
<evidence type="ECO:0000256" key="2">
    <source>
        <dbReference type="ARBA" id="ARBA00022552"/>
    </source>
</evidence>
<proteinExistence type="inferred from homology"/>
<dbReference type="InterPro" id="IPR044876">
    <property type="entry name" value="HRDC_dom_sf"/>
</dbReference>
<keyword evidence="4" id="KW-0539">Nucleus</keyword>
<evidence type="ECO:0000313" key="8">
    <source>
        <dbReference type="EMBL" id="KAK2982108.1"/>
    </source>
</evidence>
<evidence type="ECO:0000256" key="3">
    <source>
        <dbReference type="ARBA" id="ARBA00022835"/>
    </source>
</evidence>
<accession>A0AA88UH36</accession>
<dbReference type="Proteomes" id="UP001187471">
    <property type="component" value="Unassembled WGS sequence"/>
</dbReference>
<dbReference type="GO" id="GO:0071038">
    <property type="term" value="P:TRAMP-dependent tRNA surveillance pathway"/>
    <property type="evidence" value="ECO:0007669"/>
    <property type="project" value="TreeGrafter"/>
</dbReference>
<dbReference type="PROSITE" id="PS50967">
    <property type="entry name" value="HRDC"/>
    <property type="match status" value="1"/>
</dbReference>
<evidence type="ECO:0000259" key="7">
    <source>
        <dbReference type="PROSITE" id="PS50967"/>
    </source>
</evidence>
<dbReference type="PANTHER" id="PTHR12124:SF47">
    <property type="entry name" value="EXOSOME COMPONENT 10"/>
    <property type="match status" value="1"/>
</dbReference>
<dbReference type="FunFam" id="1.10.150.80:FF:000001">
    <property type="entry name" value="Putative exosome component 10"/>
    <property type="match status" value="1"/>
</dbReference>
<dbReference type="GO" id="GO:0071044">
    <property type="term" value="P:histone mRNA catabolic process"/>
    <property type="evidence" value="ECO:0007669"/>
    <property type="project" value="TreeGrafter"/>
</dbReference>
<dbReference type="Pfam" id="PF00570">
    <property type="entry name" value="HRDC"/>
    <property type="match status" value="1"/>
</dbReference>
<gene>
    <name evidence="8" type="ORF">RJ640_023390</name>
</gene>